<feature type="non-terminal residue" evidence="1">
    <location>
        <position position="208"/>
    </location>
</feature>
<dbReference type="EMBL" id="BARS01008236">
    <property type="protein sequence ID" value="GAF75867.1"/>
    <property type="molecule type" value="Genomic_DNA"/>
</dbReference>
<dbReference type="AlphaFoldDB" id="X0SIY2"/>
<protein>
    <submittedName>
        <fullName evidence="1">Uncharacterized protein</fullName>
    </submittedName>
</protein>
<proteinExistence type="predicted"/>
<evidence type="ECO:0000313" key="1">
    <source>
        <dbReference type="EMBL" id="GAF75867.1"/>
    </source>
</evidence>
<name>X0SIY2_9ZZZZ</name>
<accession>X0SIY2</accession>
<comment type="caution">
    <text evidence="1">The sequence shown here is derived from an EMBL/GenBank/DDBJ whole genome shotgun (WGS) entry which is preliminary data.</text>
</comment>
<reference evidence="1" key="1">
    <citation type="journal article" date="2014" name="Front. Microbiol.">
        <title>High frequency of phylogenetically diverse reductive dehalogenase-homologous genes in deep subseafloor sedimentary metagenomes.</title>
        <authorList>
            <person name="Kawai M."/>
            <person name="Futagami T."/>
            <person name="Toyoda A."/>
            <person name="Takaki Y."/>
            <person name="Nishi S."/>
            <person name="Hori S."/>
            <person name="Arai W."/>
            <person name="Tsubouchi T."/>
            <person name="Morono Y."/>
            <person name="Uchiyama I."/>
            <person name="Ito T."/>
            <person name="Fujiyama A."/>
            <person name="Inagaki F."/>
            <person name="Takami H."/>
        </authorList>
    </citation>
    <scope>NUCLEOTIDE SEQUENCE</scope>
    <source>
        <strain evidence="1">Expedition CK06-06</strain>
    </source>
</reference>
<sequence length="208" mass="23883">MCEFCTQHGEGKKWYLQAKNYSEELLNEERKRFMTDFFANFEQYVRDRVGPLEKLIVADPAAARGLYPAVVEEQKKEHYGQVVPLEEIEQIIDMSLAVVRMPCMCRSTLRGFREARYCFGVTTFKTDFLPVAQHPDFSSDLEVLGKEEAKKAMQKLDRNGLVHTVWTMITPYVGGICNCSVNECMALKTRTRLDLPVLFKAEHVASID</sequence>
<gene>
    <name evidence="1" type="ORF">S01H1_15742</name>
</gene>
<organism evidence="1">
    <name type="scientific">marine sediment metagenome</name>
    <dbReference type="NCBI Taxonomy" id="412755"/>
    <lineage>
        <taxon>unclassified sequences</taxon>
        <taxon>metagenomes</taxon>
        <taxon>ecological metagenomes</taxon>
    </lineage>
</organism>